<gene>
    <name evidence="1" type="ORF">ACFPOU_21515</name>
</gene>
<dbReference type="RefSeq" id="WP_379726316.1">
    <property type="nucleotide sequence ID" value="NZ_JBHSMS010000078.1"/>
</dbReference>
<comment type="caution">
    <text evidence="1">The sequence shown here is derived from an EMBL/GenBank/DDBJ whole genome shotgun (WGS) entry which is preliminary data.</text>
</comment>
<proteinExistence type="predicted"/>
<dbReference type="Proteomes" id="UP001596031">
    <property type="component" value="Unassembled WGS sequence"/>
</dbReference>
<organism evidence="1 2">
    <name type="scientific">Massilia jejuensis</name>
    <dbReference type="NCBI Taxonomy" id="648894"/>
    <lineage>
        <taxon>Bacteria</taxon>
        <taxon>Pseudomonadati</taxon>
        <taxon>Pseudomonadota</taxon>
        <taxon>Betaproteobacteria</taxon>
        <taxon>Burkholderiales</taxon>
        <taxon>Oxalobacteraceae</taxon>
        <taxon>Telluria group</taxon>
        <taxon>Massilia</taxon>
    </lineage>
</organism>
<accession>A0ABW0PTF3</accession>
<sequence>MNCLPVTEADLHAYVDGLLPLARQAEIEAWLAARPEEAARIAAYRGQNLALCQLFDPVLDEEVPRSIGLPGRRAWWRGVAGRCAAGVLIAFLGGVAGWTVRGTAMQEDATRPEQVQLATMGPSAGPAAGLARRAAIAHVVYSPELRHPVEVGAEQEDHLVAWLSNRLGKPVHPPHLGQLGYDLIGGRLLPGQSGPVAQFMYQDTVGKRLTLYVSTEQGAAADTGFRFAQEGKVGVFYWIDGDFGYALSAGASRGELAAIATAVYAQLK</sequence>
<evidence type="ECO:0000313" key="2">
    <source>
        <dbReference type="Proteomes" id="UP001596031"/>
    </source>
</evidence>
<keyword evidence="2" id="KW-1185">Reference proteome</keyword>
<name>A0ABW0PTF3_9BURK</name>
<dbReference type="EMBL" id="JBHSMS010000078">
    <property type="protein sequence ID" value="MFC5513684.1"/>
    <property type="molecule type" value="Genomic_DNA"/>
</dbReference>
<protein>
    <submittedName>
        <fullName evidence="1">Anti-sigma factor family protein</fullName>
    </submittedName>
</protein>
<evidence type="ECO:0000313" key="1">
    <source>
        <dbReference type="EMBL" id="MFC5513684.1"/>
    </source>
</evidence>
<reference evidence="2" key="1">
    <citation type="journal article" date="2019" name="Int. J. Syst. Evol. Microbiol.">
        <title>The Global Catalogue of Microorganisms (GCM) 10K type strain sequencing project: providing services to taxonomists for standard genome sequencing and annotation.</title>
        <authorList>
            <consortium name="The Broad Institute Genomics Platform"/>
            <consortium name="The Broad Institute Genome Sequencing Center for Infectious Disease"/>
            <person name="Wu L."/>
            <person name="Ma J."/>
        </authorList>
    </citation>
    <scope>NUCLEOTIDE SEQUENCE [LARGE SCALE GENOMIC DNA]</scope>
    <source>
        <strain evidence="2">CCUG 38813</strain>
    </source>
</reference>